<dbReference type="SUPFAM" id="SSF81411">
    <property type="entry name" value="Mitochondrial cytochrome c oxidase subunit VIa"/>
    <property type="match status" value="1"/>
</dbReference>
<organism evidence="13 14">
    <name type="scientific">Saccoglossus kowalevskii</name>
    <name type="common">Acorn worm</name>
    <dbReference type="NCBI Taxonomy" id="10224"/>
    <lineage>
        <taxon>Eukaryota</taxon>
        <taxon>Metazoa</taxon>
        <taxon>Hemichordata</taxon>
        <taxon>Enteropneusta</taxon>
        <taxon>Harrimaniidae</taxon>
        <taxon>Saccoglossus</taxon>
    </lineage>
</organism>
<evidence type="ECO:0000256" key="5">
    <source>
        <dbReference type="ARBA" id="ARBA00022792"/>
    </source>
</evidence>
<keyword evidence="7" id="KW-1133">Transmembrane helix</keyword>
<sequence length="115" mass="12939">MAARMVSLLRRPLISDIRLSSTGQSASAGDHTGGAKTWKLLTYLVAVPGVVVCMANAYMKETEHLNHLKEHRPEFIAYPHLRIRTKPYPWGDGNHSLFHNGWVNPLPEGYEESDE</sequence>
<dbReference type="GeneID" id="100375040"/>
<protein>
    <recommendedName>
        <fullName evidence="12">Cytochrome c oxidase subunit</fullName>
    </recommendedName>
    <alternativeName>
        <fullName evidence="12">Cytochrome c oxidase polypeptide VIa</fullName>
    </alternativeName>
</protein>
<dbReference type="InterPro" id="IPR018507">
    <property type="entry name" value="Cyt_c_oxidase_su6a_CS"/>
</dbReference>
<proteinExistence type="inferred from homology"/>
<keyword evidence="6" id="KW-0809">Transit peptide</keyword>
<evidence type="ECO:0000256" key="8">
    <source>
        <dbReference type="ARBA" id="ARBA00023002"/>
    </source>
</evidence>
<evidence type="ECO:0000256" key="10">
    <source>
        <dbReference type="ARBA" id="ARBA00023136"/>
    </source>
</evidence>
<evidence type="ECO:0000313" key="13">
    <source>
        <dbReference type="Proteomes" id="UP000694865"/>
    </source>
</evidence>
<dbReference type="PANTHER" id="PTHR11504">
    <property type="entry name" value="CYTOCHROME C OXIDASE POLYPEPTIDE VIA"/>
    <property type="match status" value="1"/>
</dbReference>
<evidence type="ECO:0000256" key="4">
    <source>
        <dbReference type="ARBA" id="ARBA00022692"/>
    </source>
</evidence>
<evidence type="ECO:0000256" key="6">
    <source>
        <dbReference type="ARBA" id="ARBA00022946"/>
    </source>
</evidence>
<evidence type="ECO:0000256" key="9">
    <source>
        <dbReference type="ARBA" id="ARBA00023128"/>
    </source>
</evidence>
<keyword evidence="13" id="KW-1185">Reference proteome</keyword>
<dbReference type="Pfam" id="PF02046">
    <property type="entry name" value="COX6A"/>
    <property type="match status" value="1"/>
</dbReference>
<evidence type="ECO:0000256" key="3">
    <source>
        <dbReference type="ARBA" id="ARBA00005553"/>
    </source>
</evidence>
<evidence type="ECO:0000256" key="2">
    <source>
        <dbReference type="ARBA" id="ARBA00004673"/>
    </source>
</evidence>
<comment type="subcellular location">
    <subcellularLocation>
        <location evidence="1">Mitochondrion inner membrane</location>
        <topology evidence="1">Single-pass membrane protein</topology>
    </subcellularLocation>
</comment>
<evidence type="ECO:0000256" key="7">
    <source>
        <dbReference type="ARBA" id="ARBA00022989"/>
    </source>
</evidence>
<reference evidence="14" key="1">
    <citation type="submission" date="2025-08" db="UniProtKB">
        <authorList>
            <consortium name="RefSeq"/>
        </authorList>
    </citation>
    <scope>IDENTIFICATION</scope>
    <source>
        <tissue evidence="14">Testes</tissue>
    </source>
</reference>
<dbReference type="InterPro" id="IPR001349">
    <property type="entry name" value="Cyt_c_oxidase_su6a"/>
</dbReference>
<evidence type="ECO:0000256" key="12">
    <source>
        <dbReference type="RuleBase" id="RU004397"/>
    </source>
</evidence>
<dbReference type="Proteomes" id="UP000694865">
    <property type="component" value="Unplaced"/>
</dbReference>
<accession>A0ABM0GVV4</accession>
<keyword evidence="5 12" id="KW-0999">Mitochondrion inner membrane</keyword>
<evidence type="ECO:0000313" key="14">
    <source>
        <dbReference type="RefSeq" id="XP_002738468.1"/>
    </source>
</evidence>
<evidence type="ECO:0000256" key="1">
    <source>
        <dbReference type="ARBA" id="ARBA00004434"/>
    </source>
</evidence>
<dbReference type="PANTHER" id="PTHR11504:SF0">
    <property type="entry name" value="CYTOCHROME C OXIDASE SUBUNIT"/>
    <property type="match status" value="1"/>
</dbReference>
<dbReference type="InterPro" id="IPR036418">
    <property type="entry name" value="Cyt_c_oxidase_su6a_sf"/>
</dbReference>
<evidence type="ECO:0000256" key="11">
    <source>
        <dbReference type="RuleBase" id="RU004396"/>
    </source>
</evidence>
<comment type="similarity">
    <text evidence="3 11">Belongs to the cytochrome c oxidase subunit 6A family.</text>
</comment>
<dbReference type="Gene3D" id="4.10.95.10">
    <property type="entry name" value="Cytochrome c oxidase, subunit VIa"/>
    <property type="match status" value="1"/>
</dbReference>
<name>A0ABM0GVV4_SACKO</name>
<dbReference type="RefSeq" id="XP_002738468.1">
    <property type="nucleotide sequence ID" value="XM_002738422.2"/>
</dbReference>
<dbReference type="PROSITE" id="PS01329">
    <property type="entry name" value="COX6A"/>
    <property type="match status" value="1"/>
</dbReference>
<keyword evidence="10 12" id="KW-0472">Membrane</keyword>
<gene>
    <name evidence="14" type="primary">LOC100375040</name>
</gene>
<keyword evidence="9 12" id="KW-0496">Mitochondrion</keyword>
<comment type="pathway">
    <text evidence="2">Energy metabolism; oxidative phosphorylation.</text>
</comment>
<keyword evidence="8" id="KW-0560">Oxidoreductase</keyword>
<keyword evidence="4" id="KW-0812">Transmembrane</keyword>
<dbReference type="CDD" id="cd00925">
    <property type="entry name" value="Cyt_c_Oxidase_VIa"/>
    <property type="match status" value="1"/>
</dbReference>